<feature type="region of interest" description="Disordered" evidence="1">
    <location>
        <begin position="310"/>
        <end position="364"/>
    </location>
</feature>
<dbReference type="Proteomes" id="UP000320333">
    <property type="component" value="Unassembled WGS sequence"/>
</dbReference>
<comment type="caution">
    <text evidence="2">The sequence shown here is derived from an EMBL/GenBank/DDBJ whole genome shotgun (WGS) entry which is preliminary data.</text>
</comment>
<sequence length="485" mass="53729">MNNQEQPPVVDVQPEALPHQDPFTVLLAHTDCQDANIQELALALQRLYQHAPAPAPAPAAAPVDPPVPQVRSNFRLPAIKPLPFSGVYGNKPALKIQNLIDNYLERSYEFCLLHCLASSTTEISHPDQPTYVQFVTGGLSDAACAAWCLFSQHECTHMTWEDYTKWVMMMMKMKFRSRLSLDQALDALDELHQTTSASAYSAKFNNLVSSISVAGTKFSPKHICSHHRKNLKDHLKALTDLVKINDNLMLLQQQAEYLNDIAFCSTGKSGHKNIMVTATSCTNSQSFDQPKAIPSKTPFLTPLTLWTLGTLSSKPPRTHASRQNKKHSSDPKDGAFIAKPKTMTLTTAPSSRTIKPSSPPSLQQELTMPQLKPKVRKTVKTTTKPNRFAPLAFEDPPDNLTAVTVPVFPVQVPRPKLPLYHVKSEHHAPYSDTPGLLICQGTIDDHPVSILIDSGANPSFIHHPDTSAQNYLLIMKWTAFNHHGV</sequence>
<name>A0A507EUT1_9FUNG</name>
<proteinExistence type="predicted"/>
<accession>A0A507EUT1</accession>
<dbReference type="EMBL" id="QEAP01000388">
    <property type="protein sequence ID" value="TPX67624.1"/>
    <property type="molecule type" value="Genomic_DNA"/>
</dbReference>
<dbReference type="AlphaFoldDB" id="A0A507EUT1"/>
<evidence type="ECO:0008006" key="4">
    <source>
        <dbReference type="Google" id="ProtNLM"/>
    </source>
</evidence>
<reference evidence="2 3" key="1">
    <citation type="journal article" date="2019" name="Sci. Rep.">
        <title>Comparative genomics of chytrid fungi reveal insights into the obligate biotrophic and pathogenic lifestyle of Synchytrium endobioticum.</title>
        <authorList>
            <person name="van de Vossenberg B.T.L.H."/>
            <person name="Warris S."/>
            <person name="Nguyen H.D.T."/>
            <person name="van Gent-Pelzer M.P.E."/>
            <person name="Joly D.L."/>
            <person name="van de Geest H.C."/>
            <person name="Bonants P.J.M."/>
            <person name="Smith D.S."/>
            <person name="Levesque C.A."/>
            <person name="van der Lee T.A.J."/>
        </authorList>
    </citation>
    <scope>NUCLEOTIDE SEQUENCE [LARGE SCALE GENOMIC DNA]</scope>
    <source>
        <strain evidence="2 3">CBS 675.73</strain>
    </source>
</reference>
<feature type="compositionally biased region" description="Polar residues" evidence="1">
    <location>
        <begin position="343"/>
        <end position="364"/>
    </location>
</feature>
<keyword evidence="3" id="KW-1185">Reference proteome</keyword>
<feature type="compositionally biased region" description="Basic residues" evidence="1">
    <location>
        <begin position="316"/>
        <end position="326"/>
    </location>
</feature>
<evidence type="ECO:0000313" key="3">
    <source>
        <dbReference type="Proteomes" id="UP000320333"/>
    </source>
</evidence>
<organism evidence="2 3">
    <name type="scientific">Chytriomyces confervae</name>
    <dbReference type="NCBI Taxonomy" id="246404"/>
    <lineage>
        <taxon>Eukaryota</taxon>
        <taxon>Fungi</taxon>
        <taxon>Fungi incertae sedis</taxon>
        <taxon>Chytridiomycota</taxon>
        <taxon>Chytridiomycota incertae sedis</taxon>
        <taxon>Chytridiomycetes</taxon>
        <taxon>Chytridiales</taxon>
        <taxon>Chytriomycetaceae</taxon>
        <taxon>Chytriomyces</taxon>
    </lineage>
</organism>
<dbReference type="OrthoDB" id="2150865at2759"/>
<gene>
    <name evidence="2" type="ORF">CcCBS67573_g07445</name>
</gene>
<protein>
    <recommendedName>
        <fullName evidence="4">Retrotransposon gag domain-containing protein</fullName>
    </recommendedName>
</protein>
<evidence type="ECO:0000256" key="1">
    <source>
        <dbReference type="SAM" id="MobiDB-lite"/>
    </source>
</evidence>
<evidence type="ECO:0000313" key="2">
    <source>
        <dbReference type="EMBL" id="TPX67624.1"/>
    </source>
</evidence>